<reference evidence="4" key="1">
    <citation type="submission" date="2016-10" db="EMBL/GenBank/DDBJ databases">
        <authorList>
            <person name="Varghese N."/>
            <person name="Submissions S."/>
        </authorList>
    </citation>
    <scope>NUCLEOTIDE SEQUENCE [LARGE SCALE GENOMIC DNA]</scope>
    <source>
        <strain evidence="4">DSM 9751</strain>
    </source>
</reference>
<evidence type="ECO:0000256" key="2">
    <source>
        <dbReference type="SAM" id="Phobius"/>
    </source>
</evidence>
<dbReference type="Proteomes" id="UP000198982">
    <property type="component" value="Unassembled WGS sequence"/>
</dbReference>
<name>A0A1H4ZQR3_9PSED</name>
<keyword evidence="2" id="KW-1133">Transmembrane helix</keyword>
<sequence length="80" mass="9080">MNLVQQLMVAIISVVLGATSAEAFKPLTGQEQQILFWVSMGMLVLIFIMAGLESRKKKPTLRRKLKTRKRKKGKRRARGP</sequence>
<organism evidence="3 4">
    <name type="scientific">Pseudomonas saponiphila</name>
    <dbReference type="NCBI Taxonomy" id="556534"/>
    <lineage>
        <taxon>Bacteria</taxon>
        <taxon>Pseudomonadati</taxon>
        <taxon>Pseudomonadota</taxon>
        <taxon>Gammaproteobacteria</taxon>
        <taxon>Pseudomonadales</taxon>
        <taxon>Pseudomonadaceae</taxon>
        <taxon>Pseudomonas</taxon>
    </lineage>
</organism>
<dbReference type="AlphaFoldDB" id="A0A1H4ZQR3"/>
<gene>
    <name evidence="3" type="ORF">SAMN05216178_6789</name>
</gene>
<evidence type="ECO:0000313" key="3">
    <source>
        <dbReference type="EMBL" id="SED32526.1"/>
    </source>
</evidence>
<protein>
    <submittedName>
        <fullName evidence="3">Uncharacterized protein</fullName>
    </submittedName>
</protein>
<accession>A0A1H4ZQR3</accession>
<keyword evidence="2" id="KW-0472">Membrane</keyword>
<keyword evidence="2" id="KW-0812">Transmembrane</keyword>
<evidence type="ECO:0000256" key="1">
    <source>
        <dbReference type="SAM" id="MobiDB-lite"/>
    </source>
</evidence>
<proteinExistence type="predicted"/>
<dbReference type="EMBL" id="FNTJ01000003">
    <property type="protein sequence ID" value="SED32526.1"/>
    <property type="molecule type" value="Genomic_DNA"/>
</dbReference>
<evidence type="ECO:0000313" key="4">
    <source>
        <dbReference type="Proteomes" id="UP000198982"/>
    </source>
</evidence>
<feature type="transmembrane region" description="Helical" evidence="2">
    <location>
        <begin position="33"/>
        <end position="52"/>
    </location>
</feature>
<feature type="region of interest" description="Disordered" evidence="1">
    <location>
        <begin position="58"/>
        <end position="80"/>
    </location>
</feature>
<keyword evidence="4" id="KW-1185">Reference proteome</keyword>